<evidence type="ECO:0000256" key="10">
    <source>
        <dbReference type="PIRSR" id="PIRSR500134-3"/>
    </source>
</evidence>
<dbReference type="Pfam" id="PF03720">
    <property type="entry name" value="UDPG_MGDP_dh_C"/>
    <property type="match status" value="1"/>
</dbReference>
<protein>
    <recommendedName>
        <fullName evidence="3 7">UDP-glucose 6-dehydrogenase</fullName>
        <ecNumber evidence="3 7">1.1.1.22</ecNumber>
    </recommendedName>
</protein>
<evidence type="ECO:0000256" key="1">
    <source>
        <dbReference type="ARBA" id="ARBA00004701"/>
    </source>
</evidence>
<dbReference type="NCBIfam" id="TIGR03026">
    <property type="entry name" value="NDP-sugDHase"/>
    <property type="match status" value="1"/>
</dbReference>
<keyword evidence="5 7" id="KW-0520">NAD</keyword>
<dbReference type="InterPro" id="IPR014027">
    <property type="entry name" value="UDP-Glc/GDP-Man_DH_C"/>
</dbReference>
<gene>
    <name evidence="12" type="ORF">AYW79_10665</name>
</gene>
<feature type="binding site" evidence="9">
    <location>
        <begin position="249"/>
        <end position="253"/>
    </location>
    <ligand>
        <name>substrate</name>
    </ligand>
</feature>
<dbReference type="PIRSF" id="PIRSF500134">
    <property type="entry name" value="UDPglc_DH_bac"/>
    <property type="match status" value="1"/>
</dbReference>
<evidence type="ECO:0000256" key="3">
    <source>
        <dbReference type="ARBA" id="ARBA00012954"/>
    </source>
</evidence>
<dbReference type="EMBL" id="LSUQ01000035">
    <property type="protein sequence ID" value="OAG93439.1"/>
    <property type="molecule type" value="Genomic_DNA"/>
</dbReference>
<evidence type="ECO:0000256" key="8">
    <source>
        <dbReference type="PIRSR" id="PIRSR500134-1"/>
    </source>
</evidence>
<dbReference type="SMART" id="SM00984">
    <property type="entry name" value="UDPG_MGDP_dh_C"/>
    <property type="match status" value="1"/>
</dbReference>
<dbReference type="UniPathway" id="UPA00038">
    <property type="reaction ID" value="UER00491"/>
</dbReference>
<feature type="binding site" evidence="10">
    <location>
        <position position="121"/>
    </location>
    <ligand>
        <name>NAD(+)</name>
        <dbReference type="ChEBI" id="CHEBI:57540"/>
    </ligand>
</feature>
<dbReference type="RefSeq" id="WP_067565458.1">
    <property type="nucleotide sequence ID" value="NZ_LSUQ01000035.1"/>
</dbReference>
<dbReference type="InterPro" id="IPR036291">
    <property type="entry name" value="NAD(P)-bd_dom_sf"/>
</dbReference>
<comment type="pathway">
    <text evidence="1">Nucleotide-sugar biosynthesis; UDP-alpha-D-glucuronate biosynthesis; UDP-alpha-D-glucuronate from UDP-alpha-D-glucose: step 1/1.</text>
</comment>
<comment type="similarity">
    <text evidence="2 7">Belongs to the UDP-glucose/GDP-mannose dehydrogenase family.</text>
</comment>
<dbReference type="InterPro" id="IPR008927">
    <property type="entry name" value="6-PGluconate_DH-like_C_sf"/>
</dbReference>
<comment type="caution">
    <text evidence="12">The sequence shown here is derived from an EMBL/GenBank/DDBJ whole genome shotgun (WGS) entry which is preliminary data.</text>
</comment>
<organism evidence="12 13">
    <name type="scientific">Ferroacidibacillus organovorans</name>
    <dbReference type="NCBI Taxonomy" id="1765683"/>
    <lineage>
        <taxon>Bacteria</taxon>
        <taxon>Bacillati</taxon>
        <taxon>Bacillota</taxon>
        <taxon>Bacilli</taxon>
        <taxon>Bacillales</taxon>
        <taxon>Alicyclobacillaceae</taxon>
        <taxon>Ferroacidibacillus</taxon>
    </lineage>
</organism>
<dbReference type="Gene3D" id="1.20.5.100">
    <property type="entry name" value="Cytochrome c1, transmembrane anchor, C-terminal"/>
    <property type="match status" value="1"/>
</dbReference>
<dbReference type="PANTHER" id="PTHR43750:SF3">
    <property type="entry name" value="UDP-GLUCOSE 6-DEHYDROGENASE TUAD"/>
    <property type="match status" value="1"/>
</dbReference>
<evidence type="ECO:0000313" key="13">
    <source>
        <dbReference type="Proteomes" id="UP000077421"/>
    </source>
</evidence>
<feature type="active site" description="Nucleophile" evidence="8">
    <location>
        <position position="260"/>
    </location>
</feature>
<dbReference type="InterPro" id="IPR036220">
    <property type="entry name" value="UDP-Glc/GDP-Man_DH_C_sf"/>
</dbReference>
<comment type="catalytic activity">
    <reaction evidence="6 7">
        <text>UDP-alpha-D-glucose + 2 NAD(+) + H2O = UDP-alpha-D-glucuronate + 2 NADH + 3 H(+)</text>
        <dbReference type="Rhea" id="RHEA:23596"/>
        <dbReference type="ChEBI" id="CHEBI:15377"/>
        <dbReference type="ChEBI" id="CHEBI:15378"/>
        <dbReference type="ChEBI" id="CHEBI:57540"/>
        <dbReference type="ChEBI" id="CHEBI:57945"/>
        <dbReference type="ChEBI" id="CHEBI:58052"/>
        <dbReference type="ChEBI" id="CHEBI:58885"/>
        <dbReference type="EC" id="1.1.1.22"/>
    </reaction>
</comment>
<keyword evidence="4 7" id="KW-0560">Oxidoreductase</keyword>
<feature type="binding site" evidence="9">
    <location>
        <position position="204"/>
    </location>
    <ligand>
        <name>substrate</name>
    </ligand>
</feature>
<feature type="domain" description="UDP-glucose/GDP-mannose dehydrogenase C-terminal" evidence="11">
    <location>
        <begin position="313"/>
        <end position="419"/>
    </location>
</feature>
<dbReference type="GO" id="GO:0003979">
    <property type="term" value="F:UDP-glucose 6-dehydrogenase activity"/>
    <property type="evidence" value="ECO:0007669"/>
    <property type="project" value="UniProtKB-EC"/>
</dbReference>
<dbReference type="AlphaFoldDB" id="A0A853KBD8"/>
<sequence>MKVSIIGAGYVGVITGIGFAYMGHEVLVMDHDENKICNLKKGQVPFFENGAEDAIREQCFENRLNFTSNIKELIDYAELIFICVGTPSMPDGSADLSAVESIARSIAEYAMSYKCLVEKSTVPAGTFKWIQRTLRLYSKSSLECDVASNPEFLKEGSALEDFLNPDRIVIGTNTDRARDLLLELYRNVECPKITSDIETAELIKHASNSFLAMKISYANMIADLCEKVGADIRMVTLGMGLDTRIGKQFLGAGFGYGGSCFPKDTRALAHMAESVGLKFSLLEEVTKINQYRVEHIFRKIQTALWAVRDKKITVLGLAFKPGTDDVRESPSLILIERLVDQGALISAYDPRAMSTARLALSQKAKVNVDFASDVYEAMVDSHLLVIATEWPEFYDIVPDKIFGLMKTPIIVDARNMLVDIDWENRGFEYYPVGIGLKGDLK</sequence>
<feature type="binding site" evidence="9">
    <location>
        <begin position="152"/>
        <end position="155"/>
    </location>
    <ligand>
        <name>substrate</name>
    </ligand>
</feature>
<reference evidence="12 13" key="1">
    <citation type="submission" date="2016-02" db="EMBL/GenBank/DDBJ databases">
        <title>Draft genome sequence of Acidibacillus ferrooxidans SLC66.</title>
        <authorList>
            <person name="Oliveira G."/>
            <person name="Nancucheo I."/>
            <person name="Dall'Agnol H."/>
            <person name="Johnson B."/>
            <person name="Oliveira R."/>
            <person name="Nunes G.L."/>
            <person name="Tzotzos G."/>
            <person name="Orellana S.C."/>
            <person name="Salim A.C."/>
            <person name="Araujo F.M."/>
        </authorList>
    </citation>
    <scope>NUCLEOTIDE SEQUENCE [LARGE SCALE GENOMIC DNA]</scope>
    <source>
        <strain evidence="12 13">SLC66</strain>
    </source>
</reference>
<evidence type="ECO:0000256" key="4">
    <source>
        <dbReference type="ARBA" id="ARBA00023002"/>
    </source>
</evidence>
<dbReference type="PANTHER" id="PTHR43750">
    <property type="entry name" value="UDP-GLUCOSE 6-DEHYDROGENASE TUAD"/>
    <property type="match status" value="1"/>
</dbReference>
<dbReference type="PIRSF" id="PIRSF000124">
    <property type="entry name" value="UDPglc_GDPman_dh"/>
    <property type="match status" value="1"/>
</dbReference>
<dbReference type="InterPro" id="IPR014026">
    <property type="entry name" value="UDP-Glc/GDP-Man_DH_dimer"/>
</dbReference>
<evidence type="ECO:0000256" key="2">
    <source>
        <dbReference type="ARBA" id="ARBA00006601"/>
    </source>
</evidence>
<evidence type="ECO:0000313" key="12">
    <source>
        <dbReference type="EMBL" id="OAG93439.1"/>
    </source>
</evidence>
<evidence type="ECO:0000256" key="9">
    <source>
        <dbReference type="PIRSR" id="PIRSR500134-2"/>
    </source>
</evidence>
<dbReference type="InterPro" id="IPR001732">
    <property type="entry name" value="UDP-Glc/GDP-Man_DH_N"/>
</dbReference>
<name>A0A853KBD8_9BACL</name>
<dbReference type="SUPFAM" id="SSF51735">
    <property type="entry name" value="NAD(P)-binding Rossmann-fold domains"/>
    <property type="match status" value="1"/>
</dbReference>
<feature type="binding site" evidence="9">
    <location>
        <position position="320"/>
    </location>
    <ligand>
        <name>substrate</name>
    </ligand>
</feature>
<feature type="binding site" evidence="10">
    <location>
        <position position="30"/>
    </location>
    <ligand>
        <name>NAD(+)</name>
        <dbReference type="ChEBI" id="CHEBI:57540"/>
    </ligand>
</feature>
<dbReference type="EC" id="1.1.1.22" evidence="3 7"/>
<dbReference type="SUPFAM" id="SSF48179">
    <property type="entry name" value="6-phosphogluconate dehydrogenase C-terminal domain-like"/>
    <property type="match status" value="1"/>
</dbReference>
<feature type="binding site" evidence="10">
    <location>
        <position position="327"/>
    </location>
    <ligand>
        <name>NAD(+)</name>
        <dbReference type="ChEBI" id="CHEBI:57540"/>
    </ligand>
</feature>
<feature type="binding site" evidence="10">
    <location>
        <position position="155"/>
    </location>
    <ligand>
        <name>NAD(+)</name>
        <dbReference type="ChEBI" id="CHEBI:57540"/>
    </ligand>
</feature>
<dbReference type="GO" id="GO:0000271">
    <property type="term" value="P:polysaccharide biosynthetic process"/>
    <property type="evidence" value="ECO:0007669"/>
    <property type="project" value="InterPro"/>
</dbReference>
<accession>A0A853KBD8</accession>
<feature type="binding site" evidence="10">
    <location>
        <position position="86"/>
    </location>
    <ligand>
        <name>NAD(+)</name>
        <dbReference type="ChEBI" id="CHEBI:57540"/>
    </ligand>
</feature>
<feature type="binding site" evidence="10">
    <location>
        <position position="263"/>
    </location>
    <ligand>
        <name>NAD(+)</name>
        <dbReference type="ChEBI" id="CHEBI:57540"/>
    </ligand>
</feature>
<dbReference type="InterPro" id="IPR017476">
    <property type="entry name" value="UDP-Glc/GDP-Man"/>
</dbReference>
<evidence type="ECO:0000259" key="11">
    <source>
        <dbReference type="SMART" id="SM00984"/>
    </source>
</evidence>
<dbReference type="Pfam" id="PF00984">
    <property type="entry name" value="UDPG_MGDP_dh"/>
    <property type="match status" value="1"/>
</dbReference>
<dbReference type="Gene3D" id="3.40.50.720">
    <property type="entry name" value="NAD(P)-binding Rossmann-like Domain"/>
    <property type="match status" value="2"/>
</dbReference>
<feature type="binding site" evidence="10">
    <location>
        <position position="35"/>
    </location>
    <ligand>
        <name>NAD(+)</name>
        <dbReference type="ChEBI" id="CHEBI:57540"/>
    </ligand>
</feature>
<evidence type="ECO:0000256" key="5">
    <source>
        <dbReference type="ARBA" id="ARBA00023027"/>
    </source>
</evidence>
<evidence type="ECO:0000256" key="7">
    <source>
        <dbReference type="PIRNR" id="PIRNR000124"/>
    </source>
</evidence>
<feature type="binding site" evidence="9">
    <location>
        <position position="257"/>
    </location>
    <ligand>
        <name>substrate</name>
    </ligand>
</feature>
<dbReference type="GO" id="GO:0006065">
    <property type="term" value="P:UDP-glucuronate biosynthetic process"/>
    <property type="evidence" value="ECO:0007669"/>
    <property type="project" value="UniProtKB-UniPathway"/>
</dbReference>
<dbReference type="Pfam" id="PF03721">
    <property type="entry name" value="UDPG_MGDP_dh_N"/>
    <property type="match status" value="1"/>
</dbReference>
<dbReference type="InterPro" id="IPR028357">
    <property type="entry name" value="UDPglc_DH_bac"/>
</dbReference>
<dbReference type="GO" id="GO:0051287">
    <property type="term" value="F:NAD binding"/>
    <property type="evidence" value="ECO:0007669"/>
    <property type="project" value="InterPro"/>
</dbReference>
<proteinExistence type="inferred from homology"/>
<dbReference type="Proteomes" id="UP000077421">
    <property type="component" value="Unassembled WGS sequence"/>
</dbReference>
<evidence type="ECO:0000256" key="6">
    <source>
        <dbReference type="ARBA" id="ARBA00047473"/>
    </source>
</evidence>
<dbReference type="SUPFAM" id="SSF52413">
    <property type="entry name" value="UDP-glucose/GDP-mannose dehydrogenase C-terminal domain"/>
    <property type="match status" value="1"/>
</dbReference>